<protein>
    <submittedName>
        <fullName evidence="1">Uncharacterized protein</fullName>
    </submittedName>
</protein>
<name>I4Z4D5_9HYPH</name>
<accession>I4Z4D5</accession>
<evidence type="ECO:0000313" key="2">
    <source>
        <dbReference type="Proteomes" id="UP000003947"/>
    </source>
</evidence>
<dbReference type="Proteomes" id="UP000003947">
    <property type="component" value="Unassembled WGS sequence"/>
</dbReference>
<proteinExistence type="predicted"/>
<gene>
    <name evidence="1" type="ORF">MicloDRAFT_00000640</name>
</gene>
<organism evidence="1 2">
    <name type="scientific">Microvirga lotononidis</name>
    <dbReference type="NCBI Taxonomy" id="864069"/>
    <lineage>
        <taxon>Bacteria</taxon>
        <taxon>Pseudomonadati</taxon>
        <taxon>Pseudomonadota</taxon>
        <taxon>Alphaproteobacteria</taxon>
        <taxon>Hyphomicrobiales</taxon>
        <taxon>Methylobacteriaceae</taxon>
        <taxon>Microvirga</taxon>
    </lineage>
</organism>
<dbReference type="PATRIC" id="fig|864069.3.peg.69"/>
<keyword evidence="2" id="KW-1185">Reference proteome</keyword>
<dbReference type="HOGENOM" id="CLU_2106140_0_0_5"/>
<dbReference type="STRING" id="864069.MicloDRAFT_00000640"/>
<sequence>MRGTLPLARAGNWFVPQRLTATMNEALNATEIPFGTVVAPLRPIRRILTAAIQPQPEIILEQVALIRSGSGPALALVKEAYLSELVSAAPEPALWPRARDQRAERSALPTVRRER</sequence>
<dbReference type="AlphaFoldDB" id="I4Z4D5"/>
<reference evidence="1 2" key="1">
    <citation type="submission" date="2012-02" db="EMBL/GenBank/DDBJ databases">
        <title>Improved High-Quality Draft sequence of Microvirga sp. WSM3557.</title>
        <authorList>
            <consortium name="US DOE Joint Genome Institute"/>
            <person name="Lucas S."/>
            <person name="Han J."/>
            <person name="Lapidus A."/>
            <person name="Cheng J.-F."/>
            <person name="Goodwin L."/>
            <person name="Pitluck S."/>
            <person name="Peters L."/>
            <person name="Zhang X."/>
            <person name="Detter J.C."/>
            <person name="Han C."/>
            <person name="Tapia R."/>
            <person name="Land M."/>
            <person name="Hauser L."/>
            <person name="Kyrpides N."/>
            <person name="Ivanova N."/>
            <person name="Pagani I."/>
            <person name="Brau L."/>
            <person name="Yates R."/>
            <person name="O'Hara G."/>
            <person name="Rui T."/>
            <person name="Howieson J."/>
            <person name="Reeve W."/>
            <person name="Woyke T."/>
        </authorList>
    </citation>
    <scope>NUCLEOTIDE SEQUENCE [LARGE SCALE GENOMIC DNA]</scope>
    <source>
        <strain evidence="1 2">WSM3557</strain>
    </source>
</reference>
<dbReference type="SUPFAM" id="SSF64288">
    <property type="entry name" value="Chorismate lyase-like"/>
    <property type="match status" value="1"/>
</dbReference>
<dbReference type="EMBL" id="JH660633">
    <property type="protein sequence ID" value="EIM31077.1"/>
    <property type="molecule type" value="Genomic_DNA"/>
</dbReference>
<dbReference type="InterPro" id="IPR028978">
    <property type="entry name" value="Chorismate_lyase_/UTRA_dom_sf"/>
</dbReference>
<dbReference type="eggNOG" id="COG3161">
    <property type="taxonomic scope" value="Bacteria"/>
</dbReference>
<evidence type="ECO:0000313" key="1">
    <source>
        <dbReference type="EMBL" id="EIM31077.1"/>
    </source>
</evidence>